<organism evidence="2 3">
    <name type="scientific">Araneus ventricosus</name>
    <name type="common">Orbweaver spider</name>
    <name type="synonym">Epeira ventricosa</name>
    <dbReference type="NCBI Taxonomy" id="182803"/>
    <lineage>
        <taxon>Eukaryota</taxon>
        <taxon>Metazoa</taxon>
        <taxon>Ecdysozoa</taxon>
        <taxon>Arthropoda</taxon>
        <taxon>Chelicerata</taxon>
        <taxon>Arachnida</taxon>
        <taxon>Araneae</taxon>
        <taxon>Araneomorphae</taxon>
        <taxon>Entelegynae</taxon>
        <taxon>Araneoidea</taxon>
        <taxon>Araneidae</taxon>
        <taxon>Araneus</taxon>
    </lineage>
</organism>
<protein>
    <recommendedName>
        <fullName evidence="1">Reverse transcriptase domain-containing protein</fullName>
    </recommendedName>
</protein>
<feature type="domain" description="Reverse transcriptase" evidence="1">
    <location>
        <begin position="81"/>
        <end position="176"/>
    </location>
</feature>
<dbReference type="AlphaFoldDB" id="A0A4Y2GXT5"/>
<evidence type="ECO:0000313" key="3">
    <source>
        <dbReference type="Proteomes" id="UP000499080"/>
    </source>
</evidence>
<dbReference type="OrthoDB" id="6515318at2759"/>
<keyword evidence="3" id="KW-1185">Reference proteome</keyword>
<dbReference type="EMBL" id="BGPR01001600">
    <property type="protein sequence ID" value="GBM57605.1"/>
    <property type="molecule type" value="Genomic_DNA"/>
</dbReference>
<dbReference type="InterPro" id="IPR000477">
    <property type="entry name" value="RT_dom"/>
</dbReference>
<gene>
    <name evidence="2" type="ORF">AVEN_216352_1</name>
</gene>
<evidence type="ECO:0000313" key="2">
    <source>
        <dbReference type="EMBL" id="GBM57605.1"/>
    </source>
</evidence>
<accession>A0A4Y2GXT5</accession>
<proteinExistence type="predicted"/>
<comment type="caution">
    <text evidence="2">The sequence shown here is derived from an EMBL/GenBank/DDBJ whole genome shotgun (WGS) entry which is preliminary data.</text>
</comment>
<reference evidence="2 3" key="1">
    <citation type="journal article" date="2019" name="Sci. Rep.">
        <title>Orb-weaving spider Araneus ventricosus genome elucidates the spidroin gene catalogue.</title>
        <authorList>
            <person name="Kono N."/>
            <person name="Nakamura H."/>
            <person name="Ohtoshi R."/>
            <person name="Moran D.A.P."/>
            <person name="Shinohara A."/>
            <person name="Yoshida Y."/>
            <person name="Fujiwara M."/>
            <person name="Mori M."/>
            <person name="Tomita M."/>
            <person name="Arakawa K."/>
        </authorList>
    </citation>
    <scope>NUCLEOTIDE SEQUENCE [LARGE SCALE GENOMIC DNA]</scope>
</reference>
<name>A0A4Y2GXT5_ARAVE</name>
<sequence length="369" mass="41153">MHQYFAQQKSETYLFVRNPKSSCLCPAAAFGGHLNDSRRGANTGIEGGIPMTNIGHNPTPLAGETLIDLLSGRQVAFNTPQGPATLPQHRGCPQFSCTGPAFWNLVANEVLTQSWPEGVHLQAFADDFIFLIEASTKAKVKSLANEVLNQFKSWTAKHNLEISADKSNYMHFNKNRNGPRWSAGIRWEVIERILLYGAPAWANNITSRQQRLLNSLQRKFLLNITGAYSTTPTAALQVIEGITPLHIKAKMESILVRVGRLRRDCNWEGSSFLYQDFQQPNPHLIIRTTNFDLEDRVSIVSDPHSPAEAIYTNGSHLEGETGCFFCVIQNNVQIHQWTAKLSPHNTVFQAETLAIKEAINWANSKGIST</sequence>
<dbReference type="Proteomes" id="UP000499080">
    <property type="component" value="Unassembled WGS sequence"/>
</dbReference>
<evidence type="ECO:0000259" key="1">
    <source>
        <dbReference type="Pfam" id="PF00078"/>
    </source>
</evidence>
<dbReference type="Pfam" id="PF00078">
    <property type="entry name" value="RVT_1"/>
    <property type="match status" value="1"/>
</dbReference>